<accession>A0A1X6NPK4</accession>
<dbReference type="AlphaFoldDB" id="A0A1X6NPK4"/>
<reference evidence="2 3" key="1">
    <citation type="submission" date="2017-03" db="EMBL/GenBank/DDBJ databases">
        <title>WGS assembly of Porphyra umbilicalis.</title>
        <authorList>
            <person name="Brawley S.H."/>
            <person name="Blouin N.A."/>
            <person name="Ficko-Blean E."/>
            <person name="Wheeler G.L."/>
            <person name="Lohr M."/>
            <person name="Goodson H.V."/>
            <person name="Jenkins J.W."/>
            <person name="Blaby-Haas C.E."/>
            <person name="Helliwell K.E."/>
            <person name="Chan C."/>
            <person name="Marriage T."/>
            <person name="Bhattacharya D."/>
            <person name="Klein A.S."/>
            <person name="Badis Y."/>
            <person name="Brodie J."/>
            <person name="Cao Y."/>
            <person name="Collen J."/>
            <person name="Dittami S.M."/>
            <person name="Gachon C.M."/>
            <person name="Green B.R."/>
            <person name="Karpowicz S."/>
            <person name="Kim J.W."/>
            <person name="Kudahl U."/>
            <person name="Lin S."/>
            <person name="Michel G."/>
            <person name="Mittag M."/>
            <person name="Olson B.J."/>
            <person name="Pangilinan J."/>
            <person name="Peng Y."/>
            <person name="Qiu H."/>
            <person name="Shu S."/>
            <person name="Singer J.T."/>
            <person name="Smith A.G."/>
            <person name="Sprecher B.N."/>
            <person name="Wagner V."/>
            <person name="Wang W."/>
            <person name="Wang Z.-Y."/>
            <person name="Yan J."/>
            <person name="Yarish C."/>
            <person name="Zoeuner-Riek S."/>
            <person name="Zhuang Y."/>
            <person name="Zou Y."/>
            <person name="Lindquist E.A."/>
            <person name="Grimwood J."/>
            <person name="Barry K."/>
            <person name="Rokhsar D.S."/>
            <person name="Schmutz J."/>
            <person name="Stiller J.W."/>
            <person name="Grossman A.R."/>
            <person name="Prochnik S.E."/>
        </authorList>
    </citation>
    <scope>NUCLEOTIDE SEQUENCE [LARGE SCALE GENOMIC DNA]</scope>
    <source>
        <strain evidence="2">4086291</strain>
    </source>
</reference>
<evidence type="ECO:0000256" key="1">
    <source>
        <dbReference type="SAM" id="MobiDB-lite"/>
    </source>
</evidence>
<dbReference type="EMBL" id="KV919237">
    <property type="protein sequence ID" value="OSX70579.1"/>
    <property type="molecule type" value="Genomic_DNA"/>
</dbReference>
<keyword evidence="3" id="KW-1185">Reference proteome</keyword>
<protein>
    <submittedName>
        <fullName evidence="2">Uncharacterized protein</fullName>
    </submittedName>
</protein>
<organism evidence="2 3">
    <name type="scientific">Porphyra umbilicalis</name>
    <name type="common">Purple laver</name>
    <name type="synonym">Red alga</name>
    <dbReference type="NCBI Taxonomy" id="2786"/>
    <lineage>
        <taxon>Eukaryota</taxon>
        <taxon>Rhodophyta</taxon>
        <taxon>Bangiophyceae</taxon>
        <taxon>Bangiales</taxon>
        <taxon>Bangiaceae</taxon>
        <taxon>Porphyra</taxon>
    </lineage>
</organism>
<evidence type="ECO:0000313" key="2">
    <source>
        <dbReference type="EMBL" id="OSX70579.1"/>
    </source>
</evidence>
<evidence type="ECO:0000313" key="3">
    <source>
        <dbReference type="Proteomes" id="UP000218209"/>
    </source>
</evidence>
<dbReference type="Proteomes" id="UP000218209">
    <property type="component" value="Unassembled WGS sequence"/>
</dbReference>
<gene>
    <name evidence="2" type="ORF">BU14_0717s0006</name>
</gene>
<name>A0A1X6NPK4_PORUM</name>
<proteinExistence type="predicted"/>
<feature type="region of interest" description="Disordered" evidence="1">
    <location>
        <begin position="96"/>
        <end position="126"/>
    </location>
</feature>
<sequence>MYGAHPDWSMASVVFLVGSQDEDDDGFVAGSFAPDDADCSIPVAGIGAAMNDETVFDDTGPPDALDTILVPAPDVHNGDQMDPHATANVYNTPRDCSDEITPVRNPSSASSGLDLDAGQDAPTPLRPATPGLGLDKVAFLLRCAFEVNDAQYDAIYSFLGVSWVLCVLCCLAGVNGDVEINLLHATIVALFSSPVRAVAFISKSLGVEEAALFMCGKLRRERHIELQPAAFPSGALRAYLNPWDVAVECNSRGLRVRKDISFTSAVQGPGNLTADELKALSERLMTGTGKRAADEAG</sequence>